<reference evidence="1" key="1">
    <citation type="submission" date="2018-05" db="EMBL/GenBank/DDBJ databases">
        <authorList>
            <person name="Lanie J.A."/>
            <person name="Ng W.-L."/>
            <person name="Kazmierczak K.M."/>
            <person name="Andrzejewski T.M."/>
            <person name="Davidsen T.M."/>
            <person name="Wayne K.J."/>
            <person name="Tettelin H."/>
            <person name="Glass J.I."/>
            <person name="Rusch D."/>
            <person name="Podicherti R."/>
            <person name="Tsui H.-C.T."/>
            <person name="Winkler M.E."/>
        </authorList>
    </citation>
    <scope>NUCLEOTIDE SEQUENCE</scope>
</reference>
<dbReference type="EMBL" id="UINC01016690">
    <property type="protein sequence ID" value="SVA69303.1"/>
    <property type="molecule type" value="Genomic_DNA"/>
</dbReference>
<evidence type="ECO:0000313" key="1">
    <source>
        <dbReference type="EMBL" id="SVA69303.1"/>
    </source>
</evidence>
<protein>
    <recommendedName>
        <fullName evidence="2">DUF1573 domain-containing protein</fullName>
    </recommendedName>
</protein>
<dbReference type="Pfam" id="PF07610">
    <property type="entry name" value="DUF1573"/>
    <property type="match status" value="1"/>
</dbReference>
<organism evidence="1">
    <name type="scientific">marine metagenome</name>
    <dbReference type="NCBI Taxonomy" id="408172"/>
    <lineage>
        <taxon>unclassified sequences</taxon>
        <taxon>metagenomes</taxon>
        <taxon>ecological metagenomes</taxon>
    </lineage>
</organism>
<name>A0A381XYK7_9ZZZZ</name>
<dbReference type="Gene3D" id="2.60.40.10">
    <property type="entry name" value="Immunoglobulins"/>
    <property type="match status" value="1"/>
</dbReference>
<proteinExistence type="predicted"/>
<gene>
    <name evidence="1" type="ORF">METZ01_LOCUS122157</name>
</gene>
<dbReference type="InterPro" id="IPR013783">
    <property type="entry name" value="Ig-like_fold"/>
</dbReference>
<accession>A0A381XYK7</accession>
<sequence>MPNKLNVNQRRFSSVLLLVISYATILAETNDVPVLFVEKETFNFGKVITGKDVEIRFEIQNTGKRELLLYDVSPSCAICTDDLSWPGKLAPNEKGLIGARLQTGELQGSVDRTLSIYSNHKEKRIILHITGQVWSPLELKPSYAYFPTLKSIDSNTDLRVGILNKVPEEVILSRPRCDNLKFQPKLITEEKGRKYTLIVLTVPPMEFGINSGLIKIDTSYPGLPNILIRATAKVSPPLEFSPSRVFLKTGKLKNPIRKIVRLSVNSTEPVEILAHTLNLEGPTVEVIERKPGKYIRFAISFPKGFHVEPNLSASLLVRTSHKQFSQLNLPIQAYANVTQRKND</sequence>
<dbReference type="PANTHER" id="PTHR37833:SF1">
    <property type="entry name" value="SIGNAL PEPTIDE PROTEIN"/>
    <property type="match status" value="1"/>
</dbReference>
<evidence type="ECO:0008006" key="2">
    <source>
        <dbReference type="Google" id="ProtNLM"/>
    </source>
</evidence>
<dbReference type="PANTHER" id="PTHR37833">
    <property type="entry name" value="LIPOPROTEIN-RELATED"/>
    <property type="match status" value="1"/>
</dbReference>
<dbReference type="AlphaFoldDB" id="A0A381XYK7"/>
<dbReference type="InterPro" id="IPR011467">
    <property type="entry name" value="DUF1573"/>
</dbReference>